<protein>
    <submittedName>
        <fullName evidence="3">Putative cytochrome P450 hydroxylase</fullName>
    </submittedName>
</protein>
<dbReference type="GO" id="GO:0008395">
    <property type="term" value="F:steroid hydroxylase activity"/>
    <property type="evidence" value="ECO:0007669"/>
    <property type="project" value="TreeGrafter"/>
</dbReference>
<sequence length="394" mass="43686">MYHQMRERHPVVWSEELQTWLVTSHELVREVYRDHEAFGTVGTTAGSSMDALSADVRAQVPTLVAVEEAEVLNVAPPEVHATHRALVSRPLSVRRLEERRDWVEQMCAAATDRVVGRTSIDVVADYATPVAYEAILEIFGSPREHLPVYQRTSDAFFTFISHGGGTREHALAYDAALQAFRDALEDVYADQRQRAGDDTLIASLLEEVGSDGGFGDFELFVLLRKFFSAGHENLIHTVAVAVMELLRSPDQLAEVRDSPNLAADAYAEAVRFEAPNQGNARIVTRDMDFHGCHLRAGDRVMNIKAAADRDPVVWTEPDKFDLHRDQHEPDGGSVAFGQGIHFCVGAGLARLVGPTAINALLRALPDLELPEDFEPNWQQVPLRRKLADLKLPAA</sequence>
<keyword evidence="2" id="KW-0503">Monooxygenase</keyword>
<evidence type="ECO:0000256" key="2">
    <source>
        <dbReference type="RuleBase" id="RU000461"/>
    </source>
</evidence>
<proteinExistence type="inferred from homology"/>
<dbReference type="InterPro" id="IPR002397">
    <property type="entry name" value="Cyt_P450_B"/>
</dbReference>
<dbReference type="EMBL" id="CP031165">
    <property type="protein sequence ID" value="AXV06658.1"/>
    <property type="molecule type" value="Genomic_DNA"/>
</dbReference>
<dbReference type="PRINTS" id="PR00359">
    <property type="entry name" value="BP450"/>
</dbReference>
<dbReference type="Proteomes" id="UP000264006">
    <property type="component" value="Chromosome"/>
</dbReference>
<dbReference type="Gene3D" id="1.10.630.10">
    <property type="entry name" value="Cytochrome P450"/>
    <property type="match status" value="1"/>
</dbReference>
<keyword evidence="2" id="KW-0349">Heme</keyword>
<evidence type="ECO:0000313" key="3">
    <source>
        <dbReference type="EMBL" id="AXV06658.1"/>
    </source>
</evidence>
<dbReference type="PANTHER" id="PTHR46696:SF4">
    <property type="entry name" value="BIOTIN BIOSYNTHESIS CYTOCHROME P450"/>
    <property type="match status" value="1"/>
</dbReference>
<keyword evidence="2" id="KW-0560">Oxidoreductase</keyword>
<keyword evidence="2" id="KW-0408">Iron</keyword>
<gene>
    <name evidence="3" type="ORF">DVS28_a1973</name>
</gene>
<keyword evidence="2" id="KW-0479">Metal-binding</keyword>
<evidence type="ECO:0000313" key="4">
    <source>
        <dbReference type="Proteomes" id="UP000264006"/>
    </source>
</evidence>
<dbReference type="GO" id="GO:0006707">
    <property type="term" value="P:cholesterol catabolic process"/>
    <property type="evidence" value="ECO:0007669"/>
    <property type="project" value="TreeGrafter"/>
</dbReference>
<dbReference type="GO" id="GO:0020037">
    <property type="term" value="F:heme binding"/>
    <property type="evidence" value="ECO:0007669"/>
    <property type="project" value="InterPro"/>
</dbReference>
<dbReference type="InterPro" id="IPR017972">
    <property type="entry name" value="Cyt_P450_CS"/>
</dbReference>
<dbReference type="AlphaFoldDB" id="A0A346XWR1"/>
<dbReference type="Pfam" id="PF00067">
    <property type="entry name" value="p450"/>
    <property type="match status" value="1"/>
</dbReference>
<keyword evidence="4" id="KW-1185">Reference proteome</keyword>
<dbReference type="PANTHER" id="PTHR46696">
    <property type="entry name" value="P450, PUTATIVE (EUROFUNG)-RELATED"/>
    <property type="match status" value="1"/>
</dbReference>
<accession>A0A346XWR1</accession>
<dbReference type="PROSITE" id="PS00086">
    <property type="entry name" value="CYTOCHROME_P450"/>
    <property type="match status" value="1"/>
</dbReference>
<reference evidence="3 4" key="1">
    <citation type="submission" date="2018-09" db="EMBL/GenBank/DDBJ databases">
        <title>Complete genome sequence of Euzebya sp. DY32-46 isolated from seawater of Pacific Ocean.</title>
        <authorList>
            <person name="Xu L."/>
            <person name="Wu Y.-H."/>
            <person name="Xu X.-W."/>
        </authorList>
    </citation>
    <scope>NUCLEOTIDE SEQUENCE [LARGE SCALE GENOMIC DNA]</scope>
    <source>
        <strain evidence="3 4">DY32-46</strain>
    </source>
</reference>
<dbReference type="SUPFAM" id="SSF48264">
    <property type="entry name" value="Cytochrome P450"/>
    <property type="match status" value="1"/>
</dbReference>
<dbReference type="InterPro" id="IPR001128">
    <property type="entry name" value="Cyt_P450"/>
</dbReference>
<comment type="similarity">
    <text evidence="1 2">Belongs to the cytochrome P450 family.</text>
</comment>
<evidence type="ECO:0000256" key="1">
    <source>
        <dbReference type="ARBA" id="ARBA00010617"/>
    </source>
</evidence>
<dbReference type="GO" id="GO:0036199">
    <property type="term" value="F:cholest-4-en-3-one 26-monooxygenase activity"/>
    <property type="evidence" value="ECO:0007669"/>
    <property type="project" value="TreeGrafter"/>
</dbReference>
<dbReference type="GO" id="GO:0005506">
    <property type="term" value="F:iron ion binding"/>
    <property type="evidence" value="ECO:0007669"/>
    <property type="project" value="InterPro"/>
</dbReference>
<dbReference type="KEGG" id="euz:DVS28_a1973"/>
<name>A0A346XWR1_9ACTN</name>
<dbReference type="InterPro" id="IPR036396">
    <property type="entry name" value="Cyt_P450_sf"/>
</dbReference>
<organism evidence="3 4">
    <name type="scientific">Euzebya pacifica</name>
    <dbReference type="NCBI Taxonomy" id="1608957"/>
    <lineage>
        <taxon>Bacteria</taxon>
        <taxon>Bacillati</taxon>
        <taxon>Actinomycetota</taxon>
        <taxon>Nitriliruptoria</taxon>
        <taxon>Euzebyales</taxon>
    </lineage>
</organism>